<dbReference type="EMBL" id="JBHULV010000015">
    <property type="protein sequence ID" value="MFD2731129.1"/>
    <property type="molecule type" value="Genomic_DNA"/>
</dbReference>
<organism evidence="1 2">
    <name type="scientific">Pedobacter alpinus</name>
    <dbReference type="NCBI Taxonomy" id="1590643"/>
    <lineage>
        <taxon>Bacteria</taxon>
        <taxon>Pseudomonadati</taxon>
        <taxon>Bacteroidota</taxon>
        <taxon>Sphingobacteriia</taxon>
        <taxon>Sphingobacteriales</taxon>
        <taxon>Sphingobacteriaceae</taxon>
        <taxon>Pedobacter</taxon>
    </lineage>
</organism>
<reference evidence="2" key="1">
    <citation type="journal article" date="2019" name="Int. J. Syst. Evol. Microbiol.">
        <title>The Global Catalogue of Microorganisms (GCM) 10K type strain sequencing project: providing services to taxonomists for standard genome sequencing and annotation.</title>
        <authorList>
            <consortium name="The Broad Institute Genomics Platform"/>
            <consortium name="The Broad Institute Genome Sequencing Center for Infectious Disease"/>
            <person name="Wu L."/>
            <person name="Ma J."/>
        </authorList>
    </citation>
    <scope>NUCLEOTIDE SEQUENCE [LARGE SCALE GENOMIC DNA]</scope>
    <source>
        <strain evidence="2">KCTC 42456</strain>
    </source>
</reference>
<dbReference type="Proteomes" id="UP001597546">
    <property type="component" value="Unassembled WGS sequence"/>
</dbReference>
<protein>
    <submittedName>
        <fullName evidence="1">Uncharacterized protein</fullName>
    </submittedName>
</protein>
<evidence type="ECO:0000313" key="1">
    <source>
        <dbReference type="EMBL" id="MFD2731129.1"/>
    </source>
</evidence>
<sequence length="119" mass="13635">MSNQINVIITNDNYSNNHELLGHYRNGILVIHITTTIPEVICISVDHHSVNIVDIAKCLNLLRKKLCNCEMLINNATVMRYYSNAQSFCLFGKSEGDLANECIKEIHFHITYSLHKLNF</sequence>
<dbReference type="RefSeq" id="WP_379047382.1">
    <property type="nucleotide sequence ID" value="NZ_JBHSKW010000066.1"/>
</dbReference>
<name>A0ABW5TQK9_9SPHI</name>
<proteinExistence type="predicted"/>
<evidence type="ECO:0000313" key="2">
    <source>
        <dbReference type="Proteomes" id="UP001597546"/>
    </source>
</evidence>
<comment type="caution">
    <text evidence="1">The sequence shown here is derived from an EMBL/GenBank/DDBJ whole genome shotgun (WGS) entry which is preliminary data.</text>
</comment>
<keyword evidence="2" id="KW-1185">Reference proteome</keyword>
<accession>A0ABW5TQK9</accession>
<gene>
    <name evidence="1" type="ORF">ACFSSE_05375</name>
</gene>